<dbReference type="SMART" id="SM00449">
    <property type="entry name" value="SPRY"/>
    <property type="match status" value="1"/>
</dbReference>
<dbReference type="InterPro" id="IPR003877">
    <property type="entry name" value="SPRY_dom"/>
</dbReference>
<dbReference type="InterPro" id="IPR050618">
    <property type="entry name" value="Ubq-SigPath_Reg"/>
</dbReference>
<dbReference type="InterPro" id="IPR044736">
    <property type="entry name" value="Gid1/RanBPM/SPLA_SPRY"/>
</dbReference>
<reference evidence="3" key="1">
    <citation type="submission" date="2022-11" db="UniProtKB">
        <authorList>
            <consortium name="WormBaseParasite"/>
        </authorList>
    </citation>
    <scope>IDENTIFICATION</scope>
</reference>
<evidence type="ECO:0000259" key="1">
    <source>
        <dbReference type="PROSITE" id="PS50188"/>
    </source>
</evidence>
<dbReference type="InterPro" id="IPR043136">
    <property type="entry name" value="B30.2/SPRY_sf"/>
</dbReference>
<dbReference type="InterPro" id="IPR013320">
    <property type="entry name" value="ConA-like_dom_sf"/>
</dbReference>
<keyword evidence="2" id="KW-1185">Reference proteome</keyword>
<dbReference type="AlphaFoldDB" id="A0A914HNA7"/>
<dbReference type="Pfam" id="PF00622">
    <property type="entry name" value="SPRY"/>
    <property type="match status" value="1"/>
</dbReference>
<dbReference type="WBParaSite" id="Gr19_v10_g3088.t1">
    <property type="protein sequence ID" value="Gr19_v10_g3088.t1"/>
    <property type="gene ID" value="Gr19_v10_g3088"/>
</dbReference>
<evidence type="ECO:0000313" key="2">
    <source>
        <dbReference type="Proteomes" id="UP000887572"/>
    </source>
</evidence>
<name>A0A914HNA7_GLORO</name>
<sequence length="228" mass="25666">MQMQRRRRLPLELKCEVISALPFQHGRRMLLLGNPIAKNCIALVRKQKKNRWDSTACHYKLALSEPDRLVVQLNGEANWGWGSVRAEKPMAKNPYFEVKVVEKKGFISIGLATKQMPLDKWVGRDEGTYAYANYGTFWGHAVEVCSHLFNGRPLIGGKPPFGVGDVVGCGVNLKTRQIIYTKNGERLDTDRLLVDSPAADLFPCVTLGRPGAKIDVNFGPNFQWNINR</sequence>
<dbReference type="Gene3D" id="2.60.120.920">
    <property type="match status" value="1"/>
</dbReference>
<dbReference type="CDD" id="cd12885">
    <property type="entry name" value="SPRY_RanBP_like"/>
    <property type="match status" value="1"/>
</dbReference>
<evidence type="ECO:0000313" key="3">
    <source>
        <dbReference type="WBParaSite" id="Gr19_v10_g3088.t1"/>
    </source>
</evidence>
<organism evidence="2 3">
    <name type="scientific">Globodera rostochiensis</name>
    <name type="common">Golden nematode worm</name>
    <name type="synonym">Heterodera rostochiensis</name>
    <dbReference type="NCBI Taxonomy" id="31243"/>
    <lineage>
        <taxon>Eukaryota</taxon>
        <taxon>Metazoa</taxon>
        <taxon>Ecdysozoa</taxon>
        <taxon>Nematoda</taxon>
        <taxon>Chromadorea</taxon>
        <taxon>Rhabditida</taxon>
        <taxon>Tylenchina</taxon>
        <taxon>Tylenchomorpha</taxon>
        <taxon>Tylenchoidea</taxon>
        <taxon>Heteroderidae</taxon>
        <taxon>Heteroderinae</taxon>
        <taxon>Globodera</taxon>
    </lineage>
</organism>
<protein>
    <submittedName>
        <fullName evidence="3">B30.2/SPRY domain-containing protein</fullName>
    </submittedName>
</protein>
<dbReference type="InterPro" id="IPR001870">
    <property type="entry name" value="B30.2/SPRY"/>
</dbReference>
<proteinExistence type="predicted"/>
<dbReference type="PROSITE" id="PS50188">
    <property type="entry name" value="B302_SPRY"/>
    <property type="match status" value="1"/>
</dbReference>
<feature type="domain" description="B30.2/SPRY" evidence="1">
    <location>
        <begin position="30"/>
        <end position="223"/>
    </location>
</feature>
<dbReference type="SUPFAM" id="SSF49899">
    <property type="entry name" value="Concanavalin A-like lectins/glucanases"/>
    <property type="match status" value="1"/>
</dbReference>
<dbReference type="PANTHER" id="PTHR12864">
    <property type="entry name" value="RAN BINDING PROTEIN 9-RELATED"/>
    <property type="match status" value="1"/>
</dbReference>
<dbReference type="Proteomes" id="UP000887572">
    <property type="component" value="Unplaced"/>
</dbReference>
<accession>A0A914HNA7</accession>